<dbReference type="Proteomes" id="UP001500460">
    <property type="component" value="Unassembled WGS sequence"/>
</dbReference>
<reference evidence="1 2" key="1">
    <citation type="journal article" date="2019" name="Int. J. Syst. Evol. Microbiol.">
        <title>The Global Catalogue of Microorganisms (GCM) 10K type strain sequencing project: providing services to taxonomists for standard genome sequencing and annotation.</title>
        <authorList>
            <consortium name="The Broad Institute Genomics Platform"/>
            <consortium name="The Broad Institute Genome Sequencing Center for Infectious Disease"/>
            <person name="Wu L."/>
            <person name="Ma J."/>
        </authorList>
    </citation>
    <scope>NUCLEOTIDE SEQUENCE [LARGE SCALE GENOMIC DNA]</scope>
    <source>
        <strain evidence="1 2">JCM 6922</strain>
    </source>
</reference>
<comment type="caution">
    <text evidence="1">The sequence shown here is derived from an EMBL/GenBank/DDBJ whole genome shotgun (WGS) entry which is preliminary data.</text>
</comment>
<evidence type="ECO:0000313" key="2">
    <source>
        <dbReference type="Proteomes" id="UP001500460"/>
    </source>
</evidence>
<gene>
    <name evidence="1" type="ORF">GCM10010421_31690</name>
</gene>
<dbReference type="EMBL" id="BAAATK010000018">
    <property type="protein sequence ID" value="GAA2439165.1"/>
    <property type="molecule type" value="Genomic_DNA"/>
</dbReference>
<dbReference type="RefSeq" id="WP_344603768.1">
    <property type="nucleotide sequence ID" value="NZ_BAAATK010000018.1"/>
</dbReference>
<sequence length="341" mass="37652">MTEIAYTANYVTQEQLRLAYARLGHTSPTPKWAATLLIRPSLTMAWACPVLASDRTEEDSARYDWHVIAEAGELDWPPLRPEDEIWPALLEKEPVPTGELAERQAAMLGQTVEEMHRAALRRHYLSDAHIGGLKRNKADVNFDPIVRDWDATARELAAFLDTHRPPKLTAEQRVMVQGVRLAELEAQVEQTKDSLGRLMRNAAREQGERLRRGFKANMTAWSGKSRPTVDAWLAAPGCCEGPVPDDAGQIVLVNARVGDEVPGVELSNLAEQGREVSFLNGPHPEIDAFFSEVGYGPDQPDELIYAFPAGEAQAPYGFPIGTFDVPAADVKTIREAIAAQP</sequence>
<evidence type="ECO:0000313" key="1">
    <source>
        <dbReference type="EMBL" id="GAA2439165.1"/>
    </source>
</evidence>
<accession>A0ABN3JTT3</accession>
<proteinExistence type="predicted"/>
<keyword evidence="2" id="KW-1185">Reference proteome</keyword>
<name>A0ABN3JTT3_9ACTN</name>
<protein>
    <submittedName>
        <fullName evidence="1">Uncharacterized protein</fullName>
    </submittedName>
</protein>
<organism evidence="1 2">
    <name type="scientific">Streptomyces glaucus</name>
    <dbReference type="NCBI Taxonomy" id="284029"/>
    <lineage>
        <taxon>Bacteria</taxon>
        <taxon>Bacillati</taxon>
        <taxon>Actinomycetota</taxon>
        <taxon>Actinomycetes</taxon>
        <taxon>Kitasatosporales</taxon>
        <taxon>Streptomycetaceae</taxon>
        <taxon>Streptomyces</taxon>
    </lineage>
</organism>